<organism evidence="3 4">
    <name type="scientific">Buddleja alternifolia</name>
    <dbReference type="NCBI Taxonomy" id="168488"/>
    <lineage>
        <taxon>Eukaryota</taxon>
        <taxon>Viridiplantae</taxon>
        <taxon>Streptophyta</taxon>
        <taxon>Embryophyta</taxon>
        <taxon>Tracheophyta</taxon>
        <taxon>Spermatophyta</taxon>
        <taxon>Magnoliopsida</taxon>
        <taxon>eudicotyledons</taxon>
        <taxon>Gunneridae</taxon>
        <taxon>Pentapetalae</taxon>
        <taxon>asterids</taxon>
        <taxon>lamiids</taxon>
        <taxon>Lamiales</taxon>
        <taxon>Scrophulariaceae</taxon>
        <taxon>Buddlejeae</taxon>
        <taxon>Buddleja</taxon>
    </lineage>
</organism>
<evidence type="ECO:0000256" key="1">
    <source>
        <dbReference type="SAM" id="Coils"/>
    </source>
</evidence>
<evidence type="ECO:0000313" key="3">
    <source>
        <dbReference type="EMBL" id="KAG8369142.1"/>
    </source>
</evidence>
<name>A0AAV6WLC2_9LAMI</name>
<proteinExistence type="predicted"/>
<comment type="caution">
    <text evidence="3">The sequence shown here is derived from an EMBL/GenBank/DDBJ whole genome shotgun (WGS) entry which is preliminary data.</text>
</comment>
<keyword evidence="4" id="KW-1185">Reference proteome</keyword>
<sequence>MKASIDNNHKILQQQLQNIVEQMQTYKRNKYVLGDGLQDNFECGSTSHHPNPPHSPTDTSFSQGNNNLLLRIEFPRFEGDNPRNWITKCNRYFQIISTIPEEQKVALASVHMGERAELWYQSFMIEIEPPI</sequence>
<dbReference type="AlphaFoldDB" id="A0AAV6WLC2"/>
<keyword evidence="1" id="KW-0175">Coiled coil</keyword>
<evidence type="ECO:0000313" key="4">
    <source>
        <dbReference type="Proteomes" id="UP000826271"/>
    </source>
</evidence>
<dbReference type="EMBL" id="WHWC01000015">
    <property type="protein sequence ID" value="KAG8369142.1"/>
    <property type="molecule type" value="Genomic_DNA"/>
</dbReference>
<accession>A0AAV6WLC2</accession>
<feature type="coiled-coil region" evidence="1">
    <location>
        <begin position="2"/>
        <end position="29"/>
    </location>
</feature>
<feature type="region of interest" description="Disordered" evidence="2">
    <location>
        <begin position="42"/>
        <end position="62"/>
    </location>
</feature>
<evidence type="ECO:0000256" key="2">
    <source>
        <dbReference type="SAM" id="MobiDB-lite"/>
    </source>
</evidence>
<reference evidence="3" key="1">
    <citation type="submission" date="2019-10" db="EMBL/GenBank/DDBJ databases">
        <authorList>
            <person name="Zhang R."/>
            <person name="Pan Y."/>
            <person name="Wang J."/>
            <person name="Ma R."/>
            <person name="Yu S."/>
        </authorList>
    </citation>
    <scope>NUCLEOTIDE SEQUENCE</scope>
    <source>
        <strain evidence="3">LA-IB0</strain>
        <tissue evidence="3">Leaf</tissue>
    </source>
</reference>
<dbReference type="Proteomes" id="UP000826271">
    <property type="component" value="Unassembled WGS sequence"/>
</dbReference>
<protein>
    <submittedName>
        <fullName evidence="3">Uncharacterized protein</fullName>
    </submittedName>
</protein>
<gene>
    <name evidence="3" type="ORF">BUALT_Bualt15G0120600</name>
</gene>